<keyword evidence="4" id="KW-0548">Nucleotidyltransferase</keyword>
<feature type="region of interest" description="Disordered" evidence="10">
    <location>
        <begin position="125"/>
        <end position="149"/>
    </location>
</feature>
<feature type="compositionally biased region" description="Polar residues" evidence="10">
    <location>
        <begin position="236"/>
        <end position="247"/>
    </location>
</feature>
<dbReference type="AlphaFoldDB" id="A0A061H8P4"/>
<comment type="cofactor">
    <cofactor evidence="1">
        <name>Mg(2+)</name>
        <dbReference type="ChEBI" id="CHEBI:18420"/>
    </cofactor>
</comment>
<evidence type="ECO:0000256" key="1">
    <source>
        <dbReference type="ARBA" id="ARBA00001946"/>
    </source>
</evidence>
<dbReference type="GeneID" id="19317750"/>
<dbReference type="Pfam" id="PF02696">
    <property type="entry name" value="SelO"/>
    <property type="match status" value="1"/>
</dbReference>
<dbReference type="EMBL" id="KE361633">
    <property type="protein sequence ID" value="EPQ28839.1"/>
    <property type="molecule type" value="Genomic_DNA"/>
</dbReference>
<dbReference type="HOGENOM" id="CLU_010245_2_0_1"/>
<evidence type="ECO:0000256" key="6">
    <source>
        <dbReference type="ARBA" id="ARBA00022741"/>
    </source>
</evidence>
<evidence type="ECO:0000256" key="3">
    <source>
        <dbReference type="ARBA" id="ARBA00022679"/>
    </source>
</evidence>
<dbReference type="GO" id="GO:0005739">
    <property type="term" value="C:mitochondrion"/>
    <property type="evidence" value="ECO:0007669"/>
    <property type="project" value="TreeGrafter"/>
</dbReference>
<keyword evidence="3" id="KW-0808">Transferase</keyword>
<dbReference type="RefSeq" id="XP_007879352.1">
    <property type="nucleotide sequence ID" value="XM_007881161.1"/>
</dbReference>
<keyword evidence="8" id="KW-0460">Magnesium</keyword>
<evidence type="ECO:0000313" key="12">
    <source>
        <dbReference type="Proteomes" id="UP000053664"/>
    </source>
</evidence>
<gene>
    <name evidence="11" type="ORF">PFL1_03642</name>
</gene>
<keyword evidence="5" id="KW-0479">Metal-binding</keyword>
<dbReference type="eggNOG" id="KOG2542">
    <property type="taxonomic scope" value="Eukaryota"/>
</dbReference>
<feature type="region of interest" description="Disordered" evidence="10">
    <location>
        <begin position="230"/>
        <end position="250"/>
    </location>
</feature>
<dbReference type="GO" id="GO:0005524">
    <property type="term" value="F:ATP binding"/>
    <property type="evidence" value="ECO:0007669"/>
    <property type="project" value="UniProtKB-KW"/>
</dbReference>
<proteinExistence type="inferred from homology"/>
<reference evidence="11 12" key="1">
    <citation type="journal article" date="2013" name="Plant Cell">
        <title>The transition from a phytopathogenic smut ancestor to an anamorphic biocontrol agent deciphered by comparative whole-genome analysis.</title>
        <authorList>
            <person name="Lefebvre F."/>
            <person name="Joly D.L."/>
            <person name="Labbe C."/>
            <person name="Teichmann B."/>
            <person name="Linning R."/>
            <person name="Belzile F."/>
            <person name="Bakkeren G."/>
            <person name="Belanger R.R."/>
        </authorList>
    </citation>
    <scope>NUCLEOTIDE SEQUENCE [LARGE SCALE GENOMIC DNA]</scope>
    <source>
        <strain evidence="11 12">PF-1</strain>
    </source>
</reference>
<dbReference type="PANTHER" id="PTHR32057:SF14">
    <property type="entry name" value="PROTEIN ADENYLYLTRANSFERASE SELO, MITOCHONDRIAL"/>
    <property type="match status" value="1"/>
</dbReference>
<evidence type="ECO:0000313" key="11">
    <source>
        <dbReference type="EMBL" id="EPQ28839.1"/>
    </source>
</evidence>
<sequence>MLHLRTAAQTATSSLNKRLLTMQITTKAGSAASAGARHSILNLPLVPPQQRLTLNLLPDPVAPSPAALIGAPESSPSLVRRARPVLQGSHFSYLSPLPLSFPYEFPAEEAEEAESLGNKLEREIEQEQNDANKDAELTEEQQQAKELEAHRKRMRQIEVMMQRYEVQPSSVGGGASAGSTSKLEGHLPPGRLGQHFPSARLLSISPAALEDCLPHLDIGDSLEWIKSQHGRARPESYSSGPMASPPSSDAAKARFELSDLLSGRLIGAQLAGNGNGQSADKDAQVGTGTAYLAHKEAVEKGAAKDETDQERIERRIGELEERRRQGDDVGYAPWSLCYAGHQFGSWAGQLGDGRAITLLETKDPTTGERWDIQLKGAGRTPYSRFADGLATLGSSVREFLGSEAMGALGVPTSRALAVVSIPDLKVLRERINGAAITTRLCPSWLRIGSFQIHSSRSEWESSRMLGEYVARDLFGWTDVVKGGSIEAADAASGVERKPWARRLIEEVARRNARTIALWQVNGFMHGVMNTDNISLLGHTIDYGPYAFMDIFDEGQICNHSDGEGRYAYRLQPTMGVFAIRELVNALAPLVGFEIQEGRAPAPGDLLRLKSDEINALKKLAREQASEEIETTFTSTLMDEWKRGWAKRLGLQDAGSEDGKGRLIEPLLAALADLDFPTTLRSLCRLPAFLKAHGLSGAIIEGDSDMEARLKEVLRDFALGDKAQGREGLYDEKVVPEYMRSAKMDQFRPWLLDYAKRLLQEGRDGDQVTAEMKKANPRFVLRNWVTTEVVEKLEKDNDTEALERVLQMCIRPFEDWGLPAEGKSEEQVSEEARLCSIGRSLTGNLPSCSS</sequence>
<keyword evidence="6" id="KW-0547">Nucleotide-binding</keyword>
<dbReference type="GO" id="GO:0046872">
    <property type="term" value="F:metal ion binding"/>
    <property type="evidence" value="ECO:0007669"/>
    <property type="project" value="UniProtKB-KW"/>
</dbReference>
<name>A0A061H8P4_9BASI</name>
<dbReference type="Proteomes" id="UP000053664">
    <property type="component" value="Unassembled WGS sequence"/>
</dbReference>
<organism evidence="11 12">
    <name type="scientific">Pseudozyma flocculosa PF-1</name>
    <dbReference type="NCBI Taxonomy" id="1277687"/>
    <lineage>
        <taxon>Eukaryota</taxon>
        <taxon>Fungi</taxon>
        <taxon>Dikarya</taxon>
        <taxon>Basidiomycota</taxon>
        <taxon>Ustilaginomycotina</taxon>
        <taxon>Ustilaginomycetes</taxon>
        <taxon>Ustilaginales</taxon>
        <taxon>Ustilaginaceae</taxon>
        <taxon>Pseudozyma</taxon>
    </lineage>
</organism>
<comment type="similarity">
    <text evidence="2">Belongs to the SELO family.</text>
</comment>
<accession>A0A061H8P4</accession>
<dbReference type="OrthoDB" id="10254721at2759"/>
<evidence type="ECO:0000256" key="8">
    <source>
        <dbReference type="ARBA" id="ARBA00022842"/>
    </source>
</evidence>
<keyword evidence="7" id="KW-0067">ATP-binding</keyword>
<evidence type="ECO:0000256" key="10">
    <source>
        <dbReference type="SAM" id="MobiDB-lite"/>
    </source>
</evidence>
<dbReference type="GO" id="GO:0070733">
    <property type="term" value="F:AMPylase activity"/>
    <property type="evidence" value="ECO:0007669"/>
    <property type="project" value="TreeGrafter"/>
</dbReference>
<evidence type="ECO:0000256" key="7">
    <source>
        <dbReference type="ARBA" id="ARBA00022840"/>
    </source>
</evidence>
<protein>
    <recommendedName>
        <fullName evidence="9">Selenoprotein O</fullName>
    </recommendedName>
</protein>
<feature type="region of interest" description="Disordered" evidence="10">
    <location>
        <begin position="166"/>
        <end position="188"/>
    </location>
</feature>
<evidence type="ECO:0000256" key="2">
    <source>
        <dbReference type="ARBA" id="ARBA00009747"/>
    </source>
</evidence>
<dbReference type="InterPro" id="IPR003846">
    <property type="entry name" value="SelO"/>
</dbReference>
<evidence type="ECO:0000256" key="9">
    <source>
        <dbReference type="ARBA" id="ARBA00031547"/>
    </source>
</evidence>
<dbReference type="PANTHER" id="PTHR32057">
    <property type="entry name" value="PROTEIN ADENYLYLTRANSFERASE SELO, MITOCHONDRIAL"/>
    <property type="match status" value="1"/>
</dbReference>
<evidence type="ECO:0000256" key="4">
    <source>
        <dbReference type="ARBA" id="ARBA00022695"/>
    </source>
</evidence>
<dbReference type="KEGG" id="pfp:PFL1_03642"/>
<evidence type="ECO:0000256" key="5">
    <source>
        <dbReference type="ARBA" id="ARBA00022723"/>
    </source>
</evidence>